<proteinExistence type="predicted"/>
<dbReference type="Pfam" id="PF01402">
    <property type="entry name" value="RHH_1"/>
    <property type="match status" value="1"/>
</dbReference>
<comment type="caution">
    <text evidence="2">The sequence shown here is derived from an EMBL/GenBank/DDBJ whole genome shotgun (WGS) entry which is preliminary data.</text>
</comment>
<dbReference type="InterPro" id="IPR013321">
    <property type="entry name" value="Arc_rbn_hlx_hlx"/>
</dbReference>
<reference evidence="2 3" key="1">
    <citation type="submission" date="2020-03" db="EMBL/GenBank/DDBJ databases">
        <title>Draft genome sequences of bacterial isolates from the female urobiome.</title>
        <authorList>
            <person name="Miller-Ensminger T."/>
            <person name="Wolfe A.J."/>
            <person name="Putonti C."/>
        </authorList>
    </citation>
    <scope>NUCLEOTIDE SEQUENCE [LARGE SCALE GENOMIC DNA]</scope>
    <source>
        <strain evidence="2 3">UMB8490</strain>
    </source>
</reference>
<dbReference type="InterPro" id="IPR002145">
    <property type="entry name" value="CopG"/>
</dbReference>
<dbReference type="InterPro" id="IPR010985">
    <property type="entry name" value="Ribbon_hlx_hlx"/>
</dbReference>
<dbReference type="CDD" id="cd22231">
    <property type="entry name" value="RHH_NikR_HicB-like"/>
    <property type="match status" value="1"/>
</dbReference>
<evidence type="ECO:0000259" key="1">
    <source>
        <dbReference type="Pfam" id="PF01402"/>
    </source>
</evidence>
<protein>
    <submittedName>
        <fullName evidence="2">Ribbon-helix-helix protein, CopG family</fullName>
    </submittedName>
</protein>
<dbReference type="GO" id="GO:0006355">
    <property type="term" value="P:regulation of DNA-templated transcription"/>
    <property type="evidence" value="ECO:0007669"/>
    <property type="project" value="InterPro"/>
</dbReference>
<sequence length="80" mass="9032">MKNGMRISVSLGRNELQTLDNLVSELDLRSRSEGMREAILALQRESLAKAYEECFSDPEWKKEAALWDSLADEGLDSASR</sequence>
<name>A0AAP6XKI0_9CORY</name>
<dbReference type="AlphaFoldDB" id="A0AAP6XKI0"/>
<dbReference type="RefSeq" id="WP_154839220.1">
    <property type="nucleotide sequence ID" value="NZ_JAAUVV010000008.1"/>
</dbReference>
<dbReference type="Gene3D" id="1.10.1220.10">
    <property type="entry name" value="Met repressor-like"/>
    <property type="match status" value="1"/>
</dbReference>
<dbReference type="SUPFAM" id="SSF47598">
    <property type="entry name" value="Ribbon-helix-helix"/>
    <property type="match status" value="1"/>
</dbReference>
<feature type="domain" description="Ribbon-helix-helix protein CopG" evidence="1">
    <location>
        <begin position="5"/>
        <end position="41"/>
    </location>
</feature>
<organism evidence="2 3">
    <name type="scientific">Corynebacterium coyleae</name>
    <dbReference type="NCBI Taxonomy" id="53374"/>
    <lineage>
        <taxon>Bacteria</taxon>
        <taxon>Bacillati</taxon>
        <taxon>Actinomycetota</taxon>
        <taxon>Actinomycetes</taxon>
        <taxon>Mycobacteriales</taxon>
        <taxon>Corynebacteriaceae</taxon>
        <taxon>Corynebacterium</taxon>
    </lineage>
</organism>
<accession>A0AAP6XKI0</accession>
<dbReference type="EMBL" id="JAAUVV010000008">
    <property type="protein sequence ID" value="NJJ03791.1"/>
    <property type="molecule type" value="Genomic_DNA"/>
</dbReference>
<evidence type="ECO:0000313" key="3">
    <source>
        <dbReference type="Proteomes" id="UP000591626"/>
    </source>
</evidence>
<dbReference type="Proteomes" id="UP000591626">
    <property type="component" value="Unassembled WGS sequence"/>
</dbReference>
<gene>
    <name evidence="2" type="ORF">HC138_05410</name>
</gene>
<evidence type="ECO:0000313" key="2">
    <source>
        <dbReference type="EMBL" id="NJJ03791.1"/>
    </source>
</evidence>